<comment type="similarity">
    <text evidence="1">Belongs to the isochorismatase family.</text>
</comment>
<dbReference type="PANTHER" id="PTHR11080:SF2">
    <property type="entry name" value="LD05707P"/>
    <property type="match status" value="1"/>
</dbReference>
<organism evidence="3 4">
    <name type="scientific">Pigmentiphaga litoralis</name>
    <dbReference type="NCBI Taxonomy" id="516702"/>
    <lineage>
        <taxon>Bacteria</taxon>
        <taxon>Pseudomonadati</taxon>
        <taxon>Pseudomonadota</taxon>
        <taxon>Betaproteobacteria</taxon>
        <taxon>Burkholderiales</taxon>
        <taxon>Alcaligenaceae</taxon>
        <taxon>Pigmentiphaga</taxon>
    </lineage>
</organism>
<sequence>MSATASSFDVRLLIIDPQNDFCDLPADAVPSGVAPSLPVPGAHADMLRLAGVIDTMGTTLTDIGVTLDSHHRLDIAHPTFWQHGDGSDVAPFTEVTAAEVRAGSVVPRDAASLPRALTYLDELERRGRYRLMVWPVHCEMGTWGHQVHAAVGTAAGAWEAATGRSRQTWRKGMNAWTEHYSAVLAEVPDDTDPGTQVNQGLVDWAAAADVLVVAGEAGSHCVKATTEHLLDYLPADRARRMVLLTDCMSPVGQFDAAQASFLSAMRERGVHLADSHGVARVLDAMTAGAAGDAPGAARA</sequence>
<accession>A0A7Y9IQI2</accession>
<dbReference type="InterPro" id="IPR052347">
    <property type="entry name" value="Isochorismatase_Nicotinamidase"/>
</dbReference>
<name>A0A7Y9IQI2_9BURK</name>
<reference evidence="3 4" key="1">
    <citation type="submission" date="2020-07" db="EMBL/GenBank/DDBJ databases">
        <title>Genomic Encyclopedia of Type Strains, Phase IV (KMG-V): Genome sequencing to study the core and pangenomes of soil and plant-associated prokaryotes.</title>
        <authorList>
            <person name="Whitman W."/>
        </authorList>
    </citation>
    <scope>NUCLEOTIDE SEQUENCE [LARGE SCALE GENOMIC DNA]</scope>
    <source>
        <strain evidence="3 4">SAS40</strain>
    </source>
</reference>
<dbReference type="AlphaFoldDB" id="A0A7Y9IQI2"/>
<proteinExistence type="inferred from homology"/>
<dbReference type="Proteomes" id="UP000542125">
    <property type="component" value="Unassembled WGS sequence"/>
</dbReference>
<dbReference type="InterPro" id="IPR036380">
    <property type="entry name" value="Isochorismatase-like_sf"/>
</dbReference>
<evidence type="ECO:0000313" key="4">
    <source>
        <dbReference type="Proteomes" id="UP000542125"/>
    </source>
</evidence>
<gene>
    <name evidence="3" type="ORF">FHW18_000394</name>
</gene>
<dbReference type="EMBL" id="JACBYR010000001">
    <property type="protein sequence ID" value="NYE81123.1"/>
    <property type="molecule type" value="Genomic_DNA"/>
</dbReference>
<comment type="caution">
    <text evidence="3">The sequence shown here is derived from an EMBL/GenBank/DDBJ whole genome shotgun (WGS) entry which is preliminary data.</text>
</comment>
<protein>
    <submittedName>
        <fullName evidence="3">Nicotinamidase-related amidase</fullName>
    </submittedName>
</protein>
<dbReference type="Gene3D" id="3.40.50.850">
    <property type="entry name" value="Isochorismatase-like"/>
    <property type="match status" value="1"/>
</dbReference>
<dbReference type="PANTHER" id="PTHR11080">
    <property type="entry name" value="PYRAZINAMIDASE/NICOTINAMIDASE"/>
    <property type="match status" value="1"/>
</dbReference>
<evidence type="ECO:0000313" key="3">
    <source>
        <dbReference type="EMBL" id="NYE81123.1"/>
    </source>
</evidence>
<keyword evidence="2" id="KW-0378">Hydrolase</keyword>
<dbReference type="SUPFAM" id="SSF52499">
    <property type="entry name" value="Isochorismatase-like hydrolases"/>
    <property type="match status" value="1"/>
</dbReference>
<keyword evidence="4" id="KW-1185">Reference proteome</keyword>
<dbReference type="GO" id="GO:0016787">
    <property type="term" value="F:hydrolase activity"/>
    <property type="evidence" value="ECO:0007669"/>
    <property type="project" value="UniProtKB-KW"/>
</dbReference>
<evidence type="ECO:0000256" key="2">
    <source>
        <dbReference type="ARBA" id="ARBA00022801"/>
    </source>
</evidence>
<evidence type="ECO:0000256" key="1">
    <source>
        <dbReference type="ARBA" id="ARBA00006336"/>
    </source>
</evidence>
<dbReference type="RefSeq" id="WP_179582835.1">
    <property type="nucleotide sequence ID" value="NZ_JACBYR010000001.1"/>
</dbReference>